<feature type="compositionally biased region" description="Low complexity" evidence="1">
    <location>
        <begin position="246"/>
        <end position="261"/>
    </location>
</feature>
<dbReference type="AlphaFoldDB" id="A0AA39V5T4"/>
<feature type="compositionally biased region" description="Low complexity" evidence="1">
    <location>
        <begin position="116"/>
        <end position="130"/>
    </location>
</feature>
<keyword evidence="3" id="KW-1185">Reference proteome</keyword>
<dbReference type="Proteomes" id="UP001166286">
    <property type="component" value="Unassembled WGS sequence"/>
</dbReference>
<evidence type="ECO:0000313" key="3">
    <source>
        <dbReference type="Proteomes" id="UP001166286"/>
    </source>
</evidence>
<proteinExistence type="predicted"/>
<sequence>MQLPSEISFKPTKEDLNAFNGHKKTPSLGTSGSSWGLKQLQHSYAHFKSNFEALQLLKVQNVLPVNSIIDDTLRQNLSADWQEILKSCQAGNTQHSLSQLDCALGQLASLARSDGSYHSSSSVEPQSSPPFNSLPFEASLEYERKTQRVLGSVPTPSRSPGSSDWSSPPKLPSSPLARFSTSDLSPPRRQAISQQSLYSGSPPRMMTPSTDMASAPRSALMEHPRQPRTLSDSTASLEMDLDESESQSGDSQGSLDRSSQLKLPSHKQMPECLDRESDQADKAPSSRAKLVPYSRSSSTGQTSPSANSNISVSSRYNLGLDPVHEEDKPEVDVEYVARLFMNVVMDAIMAAASSAKVSGPEQWGMDYRIVSKRSKEFEIDGFTIHANPDCTMSLRVKDNEKKRVRDIHLHMEVKKLEHSLSPFEILGQELSELIAEAMRMREQIHKDLDTISSWLISWHHLECYFTKLEVTRDYLSQLSNTSGLSEREPPLLCRSRRYNLRIPADRVEVGLMFARILLELLGGYNSTQKLGIIAQLQS</sequence>
<feature type="region of interest" description="Disordered" evidence="1">
    <location>
        <begin position="114"/>
        <end position="134"/>
    </location>
</feature>
<feature type="region of interest" description="Disordered" evidence="1">
    <location>
        <begin position="149"/>
        <end position="313"/>
    </location>
</feature>
<comment type="caution">
    <text evidence="2">The sequence shown here is derived from an EMBL/GenBank/DDBJ whole genome shotgun (WGS) entry which is preliminary data.</text>
</comment>
<protein>
    <submittedName>
        <fullName evidence="2">Uncharacterized protein</fullName>
    </submittedName>
</protein>
<accession>A0AA39V5T4</accession>
<gene>
    <name evidence="2" type="ORF">JMJ35_010580</name>
</gene>
<feature type="compositionally biased region" description="Low complexity" evidence="1">
    <location>
        <begin position="294"/>
        <end position="313"/>
    </location>
</feature>
<dbReference type="EMBL" id="JAFEKC020000026">
    <property type="protein sequence ID" value="KAK0506880.1"/>
    <property type="molecule type" value="Genomic_DNA"/>
</dbReference>
<feature type="compositionally biased region" description="Basic and acidic residues" evidence="1">
    <location>
        <begin position="268"/>
        <end position="281"/>
    </location>
</feature>
<evidence type="ECO:0000313" key="2">
    <source>
        <dbReference type="EMBL" id="KAK0506880.1"/>
    </source>
</evidence>
<organism evidence="2 3">
    <name type="scientific">Cladonia borealis</name>
    <dbReference type="NCBI Taxonomy" id="184061"/>
    <lineage>
        <taxon>Eukaryota</taxon>
        <taxon>Fungi</taxon>
        <taxon>Dikarya</taxon>
        <taxon>Ascomycota</taxon>
        <taxon>Pezizomycotina</taxon>
        <taxon>Lecanoromycetes</taxon>
        <taxon>OSLEUM clade</taxon>
        <taxon>Lecanoromycetidae</taxon>
        <taxon>Lecanorales</taxon>
        <taxon>Lecanorineae</taxon>
        <taxon>Cladoniaceae</taxon>
        <taxon>Cladonia</taxon>
    </lineage>
</organism>
<name>A0AA39V5T4_9LECA</name>
<feature type="compositionally biased region" description="Low complexity" evidence="1">
    <location>
        <begin position="156"/>
        <end position="168"/>
    </location>
</feature>
<evidence type="ECO:0000256" key="1">
    <source>
        <dbReference type="SAM" id="MobiDB-lite"/>
    </source>
</evidence>
<reference evidence="2" key="1">
    <citation type="submission" date="2023-03" db="EMBL/GenBank/DDBJ databases">
        <title>Complete genome of Cladonia borealis.</title>
        <authorList>
            <person name="Park H."/>
        </authorList>
    </citation>
    <scope>NUCLEOTIDE SEQUENCE</scope>
    <source>
        <strain evidence="2">ANT050790</strain>
    </source>
</reference>